<dbReference type="eggNOG" id="arCOG01972">
    <property type="taxonomic scope" value="Archaea"/>
</dbReference>
<protein>
    <recommendedName>
        <fullName evidence="3">Thioredoxin domain-containing protein</fullName>
    </recommendedName>
</protein>
<reference evidence="1 2" key="2">
    <citation type="journal article" date="2011" name="Stand. Genomic Sci.">
        <title>Complete genome sequence of Desulfurococcus mucosus type strain (O7/1).</title>
        <authorList>
            <person name="Wirth R."/>
            <person name="Chertkov O."/>
            <person name="Held B."/>
            <person name="Lapidus A."/>
            <person name="Nolan M."/>
            <person name="Lucas S."/>
            <person name="Hammon N."/>
            <person name="Deshpande S."/>
            <person name="Cheng J.F."/>
            <person name="Tapia R."/>
            <person name="Han C."/>
            <person name="Goodwin L."/>
            <person name="Pitluck S."/>
            <person name="Liolios K."/>
            <person name="Ioanna P."/>
            <person name="Ivanova N."/>
            <person name="Mavromatis K."/>
            <person name="Mikhailova N."/>
            <person name="Pati A."/>
            <person name="Chen A."/>
            <person name="Palaniappan K."/>
            <person name="Land M."/>
            <person name="Hauser L."/>
            <person name="Chang Y.J."/>
            <person name="Jeffries C.D."/>
            <person name="Bilek Y."/>
            <person name="Hader T."/>
            <person name="Rohde M."/>
            <person name="Spring S."/>
            <person name="Sikorski J."/>
            <person name="Goker M."/>
            <person name="Woyke T."/>
            <person name="Bristow J."/>
            <person name="Eisen J.A."/>
            <person name="Markowitz V."/>
            <person name="Hugenholtz P."/>
            <person name="Kyrpides N.C."/>
            <person name="Klenk H.P."/>
        </authorList>
    </citation>
    <scope>NUCLEOTIDE SEQUENCE [LARGE SCALE GENOMIC DNA]</scope>
    <source>
        <strain evidence="2">ATCC 35584 / DSM 2162 / JCM 9187 / O7/1</strain>
    </source>
</reference>
<dbReference type="Proteomes" id="UP000001068">
    <property type="component" value="Chromosome"/>
</dbReference>
<dbReference type="AlphaFoldDB" id="E8RA07"/>
<dbReference type="SUPFAM" id="SSF52833">
    <property type="entry name" value="Thioredoxin-like"/>
    <property type="match status" value="1"/>
</dbReference>
<evidence type="ECO:0000313" key="1">
    <source>
        <dbReference type="EMBL" id="ADV65333.1"/>
    </source>
</evidence>
<dbReference type="EMBL" id="CP002363">
    <property type="protein sequence ID" value="ADV65333.1"/>
    <property type="molecule type" value="Genomic_DNA"/>
</dbReference>
<dbReference type="HOGENOM" id="CLU_2091203_0_0_2"/>
<keyword evidence="2" id="KW-1185">Reference proteome</keyword>
<gene>
    <name evidence="1" type="ordered locus">Desmu_1031</name>
</gene>
<proteinExistence type="predicted"/>
<accession>E8RA07</accession>
<evidence type="ECO:0000313" key="2">
    <source>
        <dbReference type="Proteomes" id="UP000001068"/>
    </source>
</evidence>
<evidence type="ECO:0008006" key="3">
    <source>
        <dbReference type="Google" id="ProtNLM"/>
    </source>
</evidence>
<dbReference type="STRING" id="765177.Desmu_1031"/>
<dbReference type="KEGG" id="dmu:Desmu_1031"/>
<reference evidence="2" key="1">
    <citation type="submission" date="2010-11" db="EMBL/GenBank/DDBJ databases">
        <title>The complete genome of Desulfurococcus mucosus DSM 2162.</title>
        <authorList>
            <consortium name="US DOE Joint Genome Institute (JGI-PGF)"/>
            <person name="Lucas S."/>
            <person name="Copeland A."/>
            <person name="Lapidus A."/>
            <person name="Bruce D."/>
            <person name="Goodwin L."/>
            <person name="Pitluck S."/>
            <person name="Kyrpides N."/>
            <person name="Mavromatis K."/>
            <person name="Pagani I."/>
            <person name="Ivanova N."/>
            <person name="Ovchinnikova G."/>
            <person name="Chertkov O."/>
            <person name="Held B."/>
            <person name="Brettin T."/>
            <person name="Detter J.C."/>
            <person name="Tapia R."/>
            <person name="Han C."/>
            <person name="Land M."/>
            <person name="Hauser L."/>
            <person name="Markowitz V."/>
            <person name="Cheng J.-F."/>
            <person name="Hugenholtz P."/>
            <person name="Woyke T."/>
            <person name="Wu D."/>
            <person name="Wirth R."/>
            <person name="Bilek Y."/>
            <person name="Hader T."/>
            <person name="Klenk H.-P."/>
            <person name="Eisen J.A."/>
        </authorList>
    </citation>
    <scope>NUCLEOTIDE SEQUENCE [LARGE SCALE GENOMIC DNA]</scope>
    <source>
        <strain evidence="2">ATCC 35584 / DSM 2162 / JCM 9187 / O7/1</strain>
    </source>
</reference>
<dbReference type="OrthoDB" id="18098at2157"/>
<name>E8RA07_DESM0</name>
<dbReference type="InterPro" id="IPR036249">
    <property type="entry name" value="Thioredoxin-like_sf"/>
</dbReference>
<organism evidence="1 2">
    <name type="scientific">Desulfurococcus mucosus (strain ATCC 35584 / DSM 2162 / JCM 9187 / O7/1)</name>
    <dbReference type="NCBI Taxonomy" id="765177"/>
    <lineage>
        <taxon>Archaea</taxon>
        <taxon>Thermoproteota</taxon>
        <taxon>Thermoprotei</taxon>
        <taxon>Desulfurococcales</taxon>
        <taxon>Desulfurococcaceae</taxon>
        <taxon>Desulfurococcus</taxon>
    </lineage>
</organism>
<sequence length="116" mass="13525">MYELRSREEFIRAVKGNEVVFIEYYVPGDRDSENLSAALKNLEEGADPRILFCRVNVAEHSWLPESWRRAPCVEVYYMGERVFEHYGSLSTVDLNLQALRRGVRSVFRGLNVNLRV</sequence>